<keyword evidence="4 8" id="KW-0418">Kinase</keyword>
<dbReference type="GO" id="GO:0006220">
    <property type="term" value="P:pyrimidine nucleotide metabolic process"/>
    <property type="evidence" value="ECO:0007669"/>
    <property type="project" value="UniProtKB-UniRule"/>
</dbReference>
<evidence type="ECO:0000259" key="9">
    <source>
        <dbReference type="Pfam" id="PF02224"/>
    </source>
</evidence>
<comment type="catalytic activity">
    <reaction evidence="6 8">
        <text>dCMP + ATP = dCDP + ADP</text>
        <dbReference type="Rhea" id="RHEA:25094"/>
        <dbReference type="ChEBI" id="CHEBI:30616"/>
        <dbReference type="ChEBI" id="CHEBI:57566"/>
        <dbReference type="ChEBI" id="CHEBI:58593"/>
        <dbReference type="ChEBI" id="CHEBI:456216"/>
        <dbReference type="EC" id="2.7.4.25"/>
    </reaction>
</comment>
<evidence type="ECO:0000256" key="1">
    <source>
        <dbReference type="ARBA" id="ARBA00009427"/>
    </source>
</evidence>
<sequence length="236" mass="26292">MPMPLPDTIAIDGPAASGKTTVGLLLARRLGYLCLDTGSMYRALTLAAIRRHVRPDDEAGIVRLAHECDLDVMPLAGETDGRLYTVLLDGEDVTWELRLPVVDAYVSQVSTYPEVRAEMVRRQRAFGRRGGVVMIGRDIGTVVLPEAALKLYVTASAEERAQRRLVDRRRQGHYDDDYETILADVVRRDHHDSSRQHSPMRPAADALQIDTTGRTVEEVMDQIMALFNGIPSQERA</sequence>
<comment type="subcellular location">
    <subcellularLocation>
        <location evidence="8">Cytoplasm</location>
    </subcellularLocation>
</comment>
<evidence type="ECO:0000256" key="7">
    <source>
        <dbReference type="ARBA" id="ARBA00048478"/>
    </source>
</evidence>
<evidence type="ECO:0000256" key="3">
    <source>
        <dbReference type="ARBA" id="ARBA00022741"/>
    </source>
</evidence>
<reference evidence="10" key="1">
    <citation type="submission" date="2016-01" db="EMBL/GenBank/DDBJ databases">
        <authorList>
            <person name="Mcilroy J.S."/>
            <person name="Karst M S."/>
            <person name="Albertsen M."/>
        </authorList>
    </citation>
    <scope>NUCLEOTIDE SEQUENCE</scope>
    <source>
        <strain evidence="10">Cfx-K</strain>
    </source>
</reference>
<evidence type="ECO:0000313" key="10">
    <source>
        <dbReference type="EMBL" id="CUS05505.2"/>
    </source>
</evidence>
<dbReference type="CDD" id="cd02020">
    <property type="entry name" value="CMPK"/>
    <property type="match status" value="1"/>
</dbReference>
<dbReference type="GO" id="GO:0005737">
    <property type="term" value="C:cytoplasm"/>
    <property type="evidence" value="ECO:0007669"/>
    <property type="project" value="UniProtKB-SubCell"/>
</dbReference>
<dbReference type="InterPro" id="IPR011994">
    <property type="entry name" value="Cytidylate_kinase_dom"/>
</dbReference>
<dbReference type="GO" id="GO:0036431">
    <property type="term" value="F:dCMP kinase activity"/>
    <property type="evidence" value="ECO:0007669"/>
    <property type="project" value="InterPro"/>
</dbReference>
<keyword evidence="5 8" id="KW-0067">ATP-binding</keyword>
<protein>
    <recommendedName>
        <fullName evidence="8">Cytidylate kinase</fullName>
        <shortName evidence="8">CK</shortName>
        <ecNumber evidence="8">2.7.4.25</ecNumber>
    </recommendedName>
    <alternativeName>
        <fullName evidence="8">Cytidine monophosphate kinase</fullName>
        <shortName evidence="8">CMP kinase</shortName>
    </alternativeName>
</protein>
<dbReference type="EMBL" id="LN890655">
    <property type="protein sequence ID" value="CUS05505.2"/>
    <property type="molecule type" value="Genomic_DNA"/>
</dbReference>
<dbReference type="GO" id="GO:0005524">
    <property type="term" value="F:ATP binding"/>
    <property type="evidence" value="ECO:0007669"/>
    <property type="project" value="UniProtKB-UniRule"/>
</dbReference>
<evidence type="ECO:0000256" key="2">
    <source>
        <dbReference type="ARBA" id="ARBA00022679"/>
    </source>
</evidence>
<accession>A0A160T8L5</accession>
<dbReference type="GO" id="GO:0036430">
    <property type="term" value="F:CMP kinase activity"/>
    <property type="evidence" value="ECO:0007669"/>
    <property type="project" value="RHEA"/>
</dbReference>
<dbReference type="Gene3D" id="3.40.50.300">
    <property type="entry name" value="P-loop containing nucleotide triphosphate hydrolases"/>
    <property type="match status" value="1"/>
</dbReference>
<dbReference type="Pfam" id="PF02224">
    <property type="entry name" value="Cytidylate_kin"/>
    <property type="match status" value="1"/>
</dbReference>
<dbReference type="NCBIfam" id="TIGR00017">
    <property type="entry name" value="cmk"/>
    <property type="match status" value="1"/>
</dbReference>
<dbReference type="KEGG" id="pbf:CFX0092_A3627"/>
<keyword evidence="11" id="KW-1185">Reference proteome</keyword>
<feature type="binding site" evidence="8">
    <location>
        <begin position="13"/>
        <end position="21"/>
    </location>
    <ligand>
        <name>ATP</name>
        <dbReference type="ChEBI" id="CHEBI:30616"/>
    </ligand>
</feature>
<comment type="similarity">
    <text evidence="1 8">Belongs to the cytidylate kinase family. Type 1 subfamily.</text>
</comment>
<comment type="catalytic activity">
    <reaction evidence="7 8">
        <text>CMP + ATP = CDP + ADP</text>
        <dbReference type="Rhea" id="RHEA:11600"/>
        <dbReference type="ChEBI" id="CHEBI:30616"/>
        <dbReference type="ChEBI" id="CHEBI:58069"/>
        <dbReference type="ChEBI" id="CHEBI:60377"/>
        <dbReference type="ChEBI" id="CHEBI:456216"/>
        <dbReference type="EC" id="2.7.4.25"/>
    </reaction>
</comment>
<evidence type="ECO:0000256" key="5">
    <source>
        <dbReference type="ARBA" id="ARBA00022840"/>
    </source>
</evidence>
<evidence type="ECO:0000256" key="6">
    <source>
        <dbReference type="ARBA" id="ARBA00047615"/>
    </source>
</evidence>
<evidence type="ECO:0000256" key="8">
    <source>
        <dbReference type="HAMAP-Rule" id="MF_00238"/>
    </source>
</evidence>
<name>A0A160T8L5_9CHLR</name>
<dbReference type="AlphaFoldDB" id="A0A160T8L5"/>
<dbReference type="InterPro" id="IPR003136">
    <property type="entry name" value="Cytidylate_kin"/>
</dbReference>
<dbReference type="InterPro" id="IPR027417">
    <property type="entry name" value="P-loop_NTPase"/>
</dbReference>
<keyword evidence="2 8" id="KW-0808">Transferase</keyword>
<dbReference type="HAMAP" id="MF_00238">
    <property type="entry name" value="Cytidyl_kinase_type1"/>
    <property type="match status" value="1"/>
</dbReference>
<keyword evidence="3 8" id="KW-0547">Nucleotide-binding</keyword>
<dbReference type="Proteomes" id="UP000215027">
    <property type="component" value="Chromosome I"/>
</dbReference>
<feature type="domain" description="Cytidylate kinase" evidence="9">
    <location>
        <begin position="9"/>
        <end position="227"/>
    </location>
</feature>
<gene>
    <name evidence="8 10" type="primary">cmk</name>
    <name evidence="10" type="ORF">CFX0092_A3627</name>
</gene>
<evidence type="ECO:0000313" key="11">
    <source>
        <dbReference type="Proteomes" id="UP000215027"/>
    </source>
</evidence>
<proteinExistence type="inferred from homology"/>
<organism evidence="10 11">
    <name type="scientific">Candidatus Promineifilum breve</name>
    <dbReference type="NCBI Taxonomy" id="1806508"/>
    <lineage>
        <taxon>Bacteria</taxon>
        <taxon>Bacillati</taxon>
        <taxon>Chloroflexota</taxon>
        <taxon>Ardenticatenia</taxon>
        <taxon>Candidatus Promineifilales</taxon>
        <taxon>Candidatus Promineifilaceae</taxon>
        <taxon>Candidatus Promineifilum</taxon>
    </lineage>
</organism>
<keyword evidence="8" id="KW-0963">Cytoplasm</keyword>
<evidence type="ECO:0000256" key="4">
    <source>
        <dbReference type="ARBA" id="ARBA00022777"/>
    </source>
</evidence>
<dbReference type="SUPFAM" id="SSF52540">
    <property type="entry name" value="P-loop containing nucleoside triphosphate hydrolases"/>
    <property type="match status" value="1"/>
</dbReference>
<dbReference type="EC" id="2.7.4.25" evidence="8"/>